<dbReference type="AlphaFoldDB" id="A0A8X6S3X6"/>
<protein>
    <submittedName>
        <fullName evidence="1">Uncharacterized protein</fullName>
    </submittedName>
</protein>
<name>A0A8X6S3X6_TRICX</name>
<keyword evidence="2" id="KW-1185">Reference proteome</keyword>
<reference evidence="1" key="1">
    <citation type="submission" date="2020-08" db="EMBL/GenBank/DDBJ databases">
        <title>Multicomponent nature underlies the extraordinary mechanical properties of spider dragline silk.</title>
        <authorList>
            <person name="Kono N."/>
            <person name="Nakamura H."/>
            <person name="Mori M."/>
            <person name="Yoshida Y."/>
            <person name="Ohtoshi R."/>
            <person name="Malay A.D."/>
            <person name="Moran D.A.P."/>
            <person name="Tomita M."/>
            <person name="Numata K."/>
            <person name="Arakawa K."/>
        </authorList>
    </citation>
    <scope>NUCLEOTIDE SEQUENCE</scope>
</reference>
<comment type="caution">
    <text evidence="1">The sequence shown here is derived from an EMBL/GenBank/DDBJ whole genome shotgun (WGS) entry which is preliminary data.</text>
</comment>
<dbReference type="EMBL" id="BMAU01021256">
    <property type="protein sequence ID" value="GFY06011.1"/>
    <property type="molecule type" value="Genomic_DNA"/>
</dbReference>
<gene>
    <name evidence="1" type="ORF">TNCV_3863151</name>
</gene>
<evidence type="ECO:0000313" key="2">
    <source>
        <dbReference type="Proteomes" id="UP000887159"/>
    </source>
</evidence>
<organism evidence="1 2">
    <name type="scientific">Trichonephila clavipes</name>
    <name type="common">Golden silk orbweaver</name>
    <name type="synonym">Nephila clavipes</name>
    <dbReference type="NCBI Taxonomy" id="2585209"/>
    <lineage>
        <taxon>Eukaryota</taxon>
        <taxon>Metazoa</taxon>
        <taxon>Ecdysozoa</taxon>
        <taxon>Arthropoda</taxon>
        <taxon>Chelicerata</taxon>
        <taxon>Arachnida</taxon>
        <taxon>Araneae</taxon>
        <taxon>Araneomorphae</taxon>
        <taxon>Entelegynae</taxon>
        <taxon>Araneoidea</taxon>
        <taxon>Nephilidae</taxon>
        <taxon>Trichonephila</taxon>
    </lineage>
</organism>
<dbReference type="Proteomes" id="UP000887159">
    <property type="component" value="Unassembled WGS sequence"/>
</dbReference>
<sequence length="88" mass="9916">MCDATVWQNVVFRDESRFVLGAQQPPTPAQEDKHVGRLALLDHIVTSLILCQACLQRDKYTHGQCDDFGEAWTIRMVTIIVDSLVTAE</sequence>
<evidence type="ECO:0000313" key="1">
    <source>
        <dbReference type="EMBL" id="GFY06011.1"/>
    </source>
</evidence>
<accession>A0A8X6S3X6</accession>
<proteinExistence type="predicted"/>